<evidence type="ECO:0000313" key="4">
    <source>
        <dbReference type="EMBL" id="KAK1308567.1"/>
    </source>
</evidence>
<evidence type="ECO:0000313" key="5">
    <source>
        <dbReference type="Proteomes" id="UP001180020"/>
    </source>
</evidence>
<comment type="caution">
    <text evidence="4">The sequence shown here is derived from an EMBL/GenBank/DDBJ whole genome shotgun (WGS) entry which is preliminary data.</text>
</comment>
<feature type="compositionally biased region" description="Basic and acidic residues" evidence="2">
    <location>
        <begin position="7"/>
        <end position="28"/>
    </location>
</feature>
<dbReference type="Proteomes" id="UP001180020">
    <property type="component" value="Unassembled WGS sequence"/>
</dbReference>
<dbReference type="EMBL" id="JAUJYO010000009">
    <property type="protein sequence ID" value="KAK1308567.1"/>
    <property type="molecule type" value="Genomic_DNA"/>
</dbReference>
<reference evidence="4" key="1">
    <citation type="journal article" date="2023" name="Nat. Commun.">
        <title>Diploid and tetraploid genomes of Acorus and the evolution of monocots.</title>
        <authorList>
            <person name="Ma L."/>
            <person name="Liu K.W."/>
            <person name="Li Z."/>
            <person name="Hsiao Y.Y."/>
            <person name="Qi Y."/>
            <person name="Fu T."/>
            <person name="Tang G.D."/>
            <person name="Zhang D."/>
            <person name="Sun W.H."/>
            <person name="Liu D.K."/>
            <person name="Li Y."/>
            <person name="Chen G.Z."/>
            <person name="Liu X.D."/>
            <person name="Liao X.Y."/>
            <person name="Jiang Y.T."/>
            <person name="Yu X."/>
            <person name="Hao Y."/>
            <person name="Huang J."/>
            <person name="Zhao X.W."/>
            <person name="Ke S."/>
            <person name="Chen Y.Y."/>
            <person name="Wu W.L."/>
            <person name="Hsu J.L."/>
            <person name="Lin Y.F."/>
            <person name="Huang M.D."/>
            <person name="Li C.Y."/>
            <person name="Huang L."/>
            <person name="Wang Z.W."/>
            <person name="Zhao X."/>
            <person name="Zhong W.Y."/>
            <person name="Peng D.H."/>
            <person name="Ahmad S."/>
            <person name="Lan S."/>
            <person name="Zhang J.S."/>
            <person name="Tsai W.C."/>
            <person name="Van de Peer Y."/>
            <person name="Liu Z.J."/>
        </authorList>
    </citation>
    <scope>NUCLEOTIDE SEQUENCE</scope>
    <source>
        <strain evidence="4">CP</strain>
    </source>
</reference>
<sequence length="172" mass="20759">MNIVEDDTSHDGCEELDRPPGRKAEKERLSKRKNKVHIESSIDSSLRTVLEEKREEKKQMNEKKLEMYQKTYMQEQEMLAHQEEKFRFKQIQEDERIMMIDTSGMPPMQAEYYHRRQMEILGRERRVENSLKNEERKVKEWGCFSILKKEMRMWVGDALRAPPTPSLYATFR</sequence>
<feature type="coiled-coil region" evidence="1">
    <location>
        <begin position="46"/>
        <end position="85"/>
    </location>
</feature>
<protein>
    <recommendedName>
        <fullName evidence="3">No apical meristem-associated C-terminal domain-containing protein</fullName>
    </recommendedName>
</protein>
<evidence type="ECO:0000256" key="2">
    <source>
        <dbReference type="SAM" id="MobiDB-lite"/>
    </source>
</evidence>
<dbReference type="Pfam" id="PF14303">
    <property type="entry name" value="NAM-associated"/>
    <property type="match status" value="1"/>
</dbReference>
<keyword evidence="5" id="KW-1185">Reference proteome</keyword>
<reference evidence="4" key="2">
    <citation type="submission" date="2023-06" db="EMBL/GenBank/DDBJ databases">
        <authorList>
            <person name="Ma L."/>
            <person name="Liu K.-W."/>
            <person name="Li Z."/>
            <person name="Hsiao Y.-Y."/>
            <person name="Qi Y."/>
            <person name="Fu T."/>
            <person name="Tang G."/>
            <person name="Zhang D."/>
            <person name="Sun W.-H."/>
            <person name="Liu D.-K."/>
            <person name="Li Y."/>
            <person name="Chen G.-Z."/>
            <person name="Liu X.-D."/>
            <person name="Liao X.-Y."/>
            <person name="Jiang Y.-T."/>
            <person name="Yu X."/>
            <person name="Hao Y."/>
            <person name="Huang J."/>
            <person name="Zhao X.-W."/>
            <person name="Ke S."/>
            <person name="Chen Y.-Y."/>
            <person name="Wu W.-L."/>
            <person name="Hsu J.-L."/>
            <person name="Lin Y.-F."/>
            <person name="Huang M.-D."/>
            <person name="Li C.-Y."/>
            <person name="Huang L."/>
            <person name="Wang Z.-W."/>
            <person name="Zhao X."/>
            <person name="Zhong W.-Y."/>
            <person name="Peng D.-H."/>
            <person name="Ahmad S."/>
            <person name="Lan S."/>
            <person name="Zhang J.-S."/>
            <person name="Tsai W.-C."/>
            <person name="Van De Peer Y."/>
            <person name="Liu Z.-J."/>
        </authorList>
    </citation>
    <scope>NUCLEOTIDE SEQUENCE</scope>
    <source>
        <strain evidence="4">CP</strain>
        <tissue evidence="4">Leaves</tissue>
    </source>
</reference>
<evidence type="ECO:0000256" key="1">
    <source>
        <dbReference type="SAM" id="Coils"/>
    </source>
</evidence>
<feature type="domain" description="No apical meristem-associated C-terminal" evidence="3">
    <location>
        <begin position="6"/>
        <end position="120"/>
    </location>
</feature>
<accession>A0AAV9E5P1</accession>
<name>A0AAV9E5P1_ACOCL</name>
<organism evidence="4 5">
    <name type="scientific">Acorus calamus</name>
    <name type="common">Sweet flag</name>
    <dbReference type="NCBI Taxonomy" id="4465"/>
    <lineage>
        <taxon>Eukaryota</taxon>
        <taxon>Viridiplantae</taxon>
        <taxon>Streptophyta</taxon>
        <taxon>Embryophyta</taxon>
        <taxon>Tracheophyta</taxon>
        <taxon>Spermatophyta</taxon>
        <taxon>Magnoliopsida</taxon>
        <taxon>Liliopsida</taxon>
        <taxon>Acoraceae</taxon>
        <taxon>Acorus</taxon>
    </lineage>
</organism>
<dbReference type="InterPro" id="IPR029466">
    <property type="entry name" value="NAM-associated_C"/>
</dbReference>
<proteinExistence type="predicted"/>
<feature type="region of interest" description="Disordered" evidence="2">
    <location>
        <begin position="1"/>
        <end position="45"/>
    </location>
</feature>
<keyword evidence="1" id="KW-0175">Coiled coil</keyword>
<evidence type="ECO:0000259" key="3">
    <source>
        <dbReference type="Pfam" id="PF14303"/>
    </source>
</evidence>
<dbReference type="AlphaFoldDB" id="A0AAV9E5P1"/>
<gene>
    <name evidence="4" type="ORF">QJS10_CPA09g00596</name>
</gene>